<name>A0A7R7DWG1_9ACTN</name>
<dbReference type="InterPro" id="IPR001789">
    <property type="entry name" value="Sig_transdc_resp-reg_receiver"/>
</dbReference>
<keyword evidence="4" id="KW-0804">Transcription</keyword>
<feature type="domain" description="Response regulatory" evidence="8">
    <location>
        <begin position="4"/>
        <end position="120"/>
    </location>
</feature>
<evidence type="ECO:0000259" key="8">
    <source>
        <dbReference type="PROSITE" id="PS50110"/>
    </source>
</evidence>
<dbReference type="RefSeq" id="WP_239157307.1">
    <property type="nucleotide sequence ID" value="NZ_AP023355.1"/>
</dbReference>
<dbReference type="KEGG" id="atl:Athai_66480"/>
<keyword evidence="2" id="KW-0805">Transcription regulation</keyword>
<dbReference type="PANTHER" id="PTHR43214">
    <property type="entry name" value="TWO-COMPONENT RESPONSE REGULATOR"/>
    <property type="match status" value="1"/>
</dbReference>
<evidence type="ECO:0000313" key="10">
    <source>
        <dbReference type="Proteomes" id="UP000611640"/>
    </source>
</evidence>
<dbReference type="PRINTS" id="PR00038">
    <property type="entry name" value="HTHLUXR"/>
</dbReference>
<dbReference type="InterPro" id="IPR058245">
    <property type="entry name" value="NreC/VraR/RcsB-like_REC"/>
</dbReference>
<dbReference type="Gene3D" id="1.10.10.10">
    <property type="entry name" value="Winged helix-like DNA-binding domain superfamily/Winged helix DNA-binding domain"/>
    <property type="match status" value="1"/>
</dbReference>
<dbReference type="GO" id="GO:0003677">
    <property type="term" value="F:DNA binding"/>
    <property type="evidence" value="ECO:0007669"/>
    <property type="project" value="UniProtKB-KW"/>
</dbReference>
<feature type="compositionally biased region" description="Gly residues" evidence="6">
    <location>
        <begin position="153"/>
        <end position="177"/>
    </location>
</feature>
<feature type="modified residue" description="4-aspartylphosphate" evidence="5">
    <location>
        <position position="55"/>
    </location>
</feature>
<dbReference type="CDD" id="cd06170">
    <property type="entry name" value="LuxR_C_like"/>
    <property type="match status" value="1"/>
</dbReference>
<evidence type="ECO:0000256" key="3">
    <source>
        <dbReference type="ARBA" id="ARBA00023125"/>
    </source>
</evidence>
<dbReference type="PROSITE" id="PS50043">
    <property type="entry name" value="HTH_LUXR_2"/>
    <property type="match status" value="1"/>
</dbReference>
<protein>
    <submittedName>
        <fullName evidence="9">DNA-binding response regulator</fullName>
    </submittedName>
</protein>
<dbReference type="PROSITE" id="PS50110">
    <property type="entry name" value="RESPONSE_REGULATORY"/>
    <property type="match status" value="1"/>
</dbReference>
<dbReference type="SUPFAM" id="SSF52172">
    <property type="entry name" value="CheY-like"/>
    <property type="match status" value="1"/>
</dbReference>
<dbReference type="SMART" id="SM00448">
    <property type="entry name" value="REC"/>
    <property type="match status" value="1"/>
</dbReference>
<dbReference type="InterPro" id="IPR000792">
    <property type="entry name" value="Tscrpt_reg_LuxR_C"/>
</dbReference>
<dbReference type="SMART" id="SM00421">
    <property type="entry name" value="HTH_LUXR"/>
    <property type="match status" value="1"/>
</dbReference>
<dbReference type="GO" id="GO:0000160">
    <property type="term" value="P:phosphorelay signal transduction system"/>
    <property type="evidence" value="ECO:0007669"/>
    <property type="project" value="InterPro"/>
</dbReference>
<feature type="region of interest" description="Disordered" evidence="6">
    <location>
        <begin position="145"/>
        <end position="187"/>
    </location>
</feature>
<dbReference type="SUPFAM" id="SSF46894">
    <property type="entry name" value="C-terminal effector domain of the bipartite response regulators"/>
    <property type="match status" value="1"/>
</dbReference>
<keyword evidence="3 9" id="KW-0238">DNA-binding</keyword>
<dbReference type="PROSITE" id="PS00622">
    <property type="entry name" value="HTH_LUXR_1"/>
    <property type="match status" value="1"/>
</dbReference>
<evidence type="ECO:0000256" key="4">
    <source>
        <dbReference type="ARBA" id="ARBA00023163"/>
    </source>
</evidence>
<evidence type="ECO:0000259" key="7">
    <source>
        <dbReference type="PROSITE" id="PS50043"/>
    </source>
</evidence>
<dbReference type="CDD" id="cd17535">
    <property type="entry name" value="REC_NarL-like"/>
    <property type="match status" value="1"/>
</dbReference>
<dbReference type="InterPro" id="IPR011006">
    <property type="entry name" value="CheY-like_superfamily"/>
</dbReference>
<dbReference type="PANTHER" id="PTHR43214:SF24">
    <property type="entry name" value="TRANSCRIPTIONAL REGULATORY PROTEIN NARL-RELATED"/>
    <property type="match status" value="1"/>
</dbReference>
<evidence type="ECO:0000256" key="5">
    <source>
        <dbReference type="PROSITE-ProRule" id="PRU00169"/>
    </source>
</evidence>
<evidence type="ECO:0000256" key="2">
    <source>
        <dbReference type="ARBA" id="ARBA00023015"/>
    </source>
</evidence>
<feature type="domain" description="HTH luxR-type" evidence="7">
    <location>
        <begin position="184"/>
        <end position="249"/>
    </location>
</feature>
<dbReference type="InterPro" id="IPR036388">
    <property type="entry name" value="WH-like_DNA-bd_sf"/>
</dbReference>
<reference evidence="9 10" key="1">
    <citation type="submission" date="2020-08" db="EMBL/GenBank/DDBJ databases">
        <title>Whole genome shotgun sequence of Actinocatenispora thailandica NBRC 105041.</title>
        <authorList>
            <person name="Komaki H."/>
            <person name="Tamura T."/>
        </authorList>
    </citation>
    <scope>NUCLEOTIDE SEQUENCE [LARGE SCALE GENOMIC DNA]</scope>
    <source>
        <strain evidence="9 10">NBRC 105041</strain>
    </source>
</reference>
<proteinExistence type="predicted"/>
<dbReference type="Proteomes" id="UP000611640">
    <property type="component" value="Chromosome"/>
</dbReference>
<dbReference type="Pfam" id="PF00072">
    <property type="entry name" value="Response_reg"/>
    <property type="match status" value="1"/>
</dbReference>
<keyword evidence="10" id="KW-1185">Reference proteome</keyword>
<gene>
    <name evidence="9" type="ORF">Athai_66480</name>
</gene>
<dbReference type="InterPro" id="IPR039420">
    <property type="entry name" value="WalR-like"/>
</dbReference>
<dbReference type="InterPro" id="IPR016032">
    <property type="entry name" value="Sig_transdc_resp-reg_C-effctor"/>
</dbReference>
<accession>A0A7R7DWG1</accession>
<dbReference type="Pfam" id="PF00196">
    <property type="entry name" value="GerE"/>
    <property type="match status" value="1"/>
</dbReference>
<organism evidence="9 10">
    <name type="scientific">Actinocatenispora thailandica</name>
    <dbReference type="NCBI Taxonomy" id="227318"/>
    <lineage>
        <taxon>Bacteria</taxon>
        <taxon>Bacillati</taxon>
        <taxon>Actinomycetota</taxon>
        <taxon>Actinomycetes</taxon>
        <taxon>Micromonosporales</taxon>
        <taxon>Micromonosporaceae</taxon>
        <taxon>Actinocatenispora</taxon>
    </lineage>
</organism>
<keyword evidence="1 5" id="KW-0597">Phosphoprotein</keyword>
<sequence length="257" mass="26456">MGIRVLIADDQAAVRRGLRRVLDGEPDIEVVGEAADGLAAVDAAARLAPDVALVDVRMPGLDGIEVTRRLVAGPRPVRVVVVTTFDLDEYVYPALRLGASGFLLKRSGPALLIEAVRAAMVGDSLISPSVTVRLLRHVTGAGGPAAGERQVLGGTGVHGGRSGDGPVGEGGAAGAAGGRRAARGGPAGEALTEREIEIAGQVAAGRTNADIGRELYISPGTVKTHVASIQRKLGVRNRVGIALHAWEMGYPSPRDVR</sequence>
<dbReference type="Gene3D" id="3.40.50.2300">
    <property type="match status" value="1"/>
</dbReference>
<evidence type="ECO:0000256" key="1">
    <source>
        <dbReference type="ARBA" id="ARBA00022553"/>
    </source>
</evidence>
<dbReference type="AlphaFoldDB" id="A0A7R7DWG1"/>
<dbReference type="GO" id="GO:0006355">
    <property type="term" value="P:regulation of DNA-templated transcription"/>
    <property type="evidence" value="ECO:0007669"/>
    <property type="project" value="InterPro"/>
</dbReference>
<dbReference type="EMBL" id="AP023355">
    <property type="protein sequence ID" value="BCJ39145.1"/>
    <property type="molecule type" value="Genomic_DNA"/>
</dbReference>
<evidence type="ECO:0000313" key="9">
    <source>
        <dbReference type="EMBL" id="BCJ39145.1"/>
    </source>
</evidence>
<evidence type="ECO:0000256" key="6">
    <source>
        <dbReference type="SAM" id="MobiDB-lite"/>
    </source>
</evidence>